<dbReference type="AlphaFoldDB" id="A0AAV7NLI9"/>
<protein>
    <submittedName>
        <fullName evidence="1">Uncharacterized protein</fullName>
    </submittedName>
</protein>
<keyword evidence="2" id="KW-1185">Reference proteome</keyword>
<proteinExistence type="predicted"/>
<gene>
    <name evidence="1" type="ORF">NDU88_004177</name>
</gene>
<name>A0AAV7NLI9_PLEWA</name>
<accession>A0AAV7NLI9</accession>
<dbReference type="Proteomes" id="UP001066276">
    <property type="component" value="Chromosome 8"/>
</dbReference>
<organism evidence="1 2">
    <name type="scientific">Pleurodeles waltl</name>
    <name type="common">Iberian ribbed newt</name>
    <dbReference type="NCBI Taxonomy" id="8319"/>
    <lineage>
        <taxon>Eukaryota</taxon>
        <taxon>Metazoa</taxon>
        <taxon>Chordata</taxon>
        <taxon>Craniata</taxon>
        <taxon>Vertebrata</taxon>
        <taxon>Euteleostomi</taxon>
        <taxon>Amphibia</taxon>
        <taxon>Batrachia</taxon>
        <taxon>Caudata</taxon>
        <taxon>Salamandroidea</taxon>
        <taxon>Salamandridae</taxon>
        <taxon>Pleurodelinae</taxon>
        <taxon>Pleurodeles</taxon>
    </lineage>
</organism>
<sequence length="77" mass="8693">MADYRWSKICVGGAPRWRFTTQAILTTTATLYLSRCRRQSTGAPCDLKLCPPRHWCTEEGSWFDGSLSGRIQDGARP</sequence>
<evidence type="ECO:0000313" key="1">
    <source>
        <dbReference type="EMBL" id="KAJ1115957.1"/>
    </source>
</evidence>
<comment type="caution">
    <text evidence="1">The sequence shown here is derived from an EMBL/GenBank/DDBJ whole genome shotgun (WGS) entry which is preliminary data.</text>
</comment>
<dbReference type="EMBL" id="JANPWB010000012">
    <property type="protein sequence ID" value="KAJ1115957.1"/>
    <property type="molecule type" value="Genomic_DNA"/>
</dbReference>
<reference evidence="1" key="1">
    <citation type="journal article" date="2022" name="bioRxiv">
        <title>Sequencing and chromosome-scale assembly of the giantPleurodeles waltlgenome.</title>
        <authorList>
            <person name="Brown T."/>
            <person name="Elewa A."/>
            <person name="Iarovenko S."/>
            <person name="Subramanian E."/>
            <person name="Araus A.J."/>
            <person name="Petzold A."/>
            <person name="Susuki M."/>
            <person name="Suzuki K.-i.T."/>
            <person name="Hayashi T."/>
            <person name="Toyoda A."/>
            <person name="Oliveira C."/>
            <person name="Osipova E."/>
            <person name="Leigh N.D."/>
            <person name="Simon A."/>
            <person name="Yun M.H."/>
        </authorList>
    </citation>
    <scope>NUCLEOTIDE SEQUENCE</scope>
    <source>
        <strain evidence="1">20211129_DDA</strain>
        <tissue evidence="1">Liver</tissue>
    </source>
</reference>
<evidence type="ECO:0000313" key="2">
    <source>
        <dbReference type="Proteomes" id="UP001066276"/>
    </source>
</evidence>